<feature type="transmembrane region" description="Helical" evidence="6">
    <location>
        <begin position="104"/>
        <end position="124"/>
    </location>
</feature>
<evidence type="ECO:0000313" key="8">
    <source>
        <dbReference type="Proteomes" id="UP000184480"/>
    </source>
</evidence>
<feature type="transmembrane region" description="Helical" evidence="6">
    <location>
        <begin position="61"/>
        <end position="83"/>
    </location>
</feature>
<proteinExistence type="predicted"/>
<evidence type="ECO:0000256" key="6">
    <source>
        <dbReference type="SAM" id="Phobius"/>
    </source>
</evidence>
<keyword evidence="4 6" id="KW-1133">Transmembrane helix</keyword>
<reference evidence="8" key="1">
    <citation type="submission" date="2016-11" db="EMBL/GenBank/DDBJ databases">
        <authorList>
            <person name="Varghese N."/>
            <person name="Submissions S."/>
        </authorList>
    </citation>
    <scope>NUCLEOTIDE SEQUENCE [LARGE SCALE GENOMIC DNA]</scope>
    <source>
        <strain evidence="8">DSM 27370</strain>
    </source>
</reference>
<dbReference type="RefSeq" id="WP_062184926.1">
    <property type="nucleotide sequence ID" value="NZ_BBXL01000033.1"/>
</dbReference>
<feature type="transmembrane region" description="Helical" evidence="6">
    <location>
        <begin position="277"/>
        <end position="294"/>
    </location>
</feature>
<protein>
    <submittedName>
        <fullName evidence="7">Lipopolysaccharide export system permease protein</fullName>
    </submittedName>
</protein>
<accession>A0A1M5E465</accession>
<dbReference type="Pfam" id="PF03739">
    <property type="entry name" value="LptF_LptG"/>
    <property type="match status" value="1"/>
</dbReference>
<keyword evidence="2" id="KW-1003">Cell membrane</keyword>
<dbReference type="AlphaFoldDB" id="A0A1M5E465"/>
<dbReference type="OrthoDB" id="9807977at2"/>
<evidence type="ECO:0000256" key="4">
    <source>
        <dbReference type="ARBA" id="ARBA00022989"/>
    </source>
</evidence>
<evidence type="ECO:0000256" key="5">
    <source>
        <dbReference type="ARBA" id="ARBA00023136"/>
    </source>
</evidence>
<dbReference type="EMBL" id="FQUC01000009">
    <property type="protein sequence ID" value="SHF74027.1"/>
    <property type="molecule type" value="Genomic_DNA"/>
</dbReference>
<keyword evidence="5 6" id="KW-0472">Membrane</keyword>
<keyword evidence="8" id="KW-1185">Reference proteome</keyword>
<keyword evidence="3 6" id="KW-0812">Transmembrane</keyword>
<dbReference type="PANTHER" id="PTHR33529:SF8">
    <property type="entry name" value="PERMEASE, YJGP_YJGQ FAMILY"/>
    <property type="match status" value="1"/>
</dbReference>
<evidence type="ECO:0000256" key="3">
    <source>
        <dbReference type="ARBA" id="ARBA00022692"/>
    </source>
</evidence>
<evidence type="ECO:0000256" key="1">
    <source>
        <dbReference type="ARBA" id="ARBA00004651"/>
    </source>
</evidence>
<evidence type="ECO:0000256" key="2">
    <source>
        <dbReference type="ARBA" id="ARBA00022475"/>
    </source>
</evidence>
<dbReference type="InterPro" id="IPR005495">
    <property type="entry name" value="LptG/LptF_permease"/>
</dbReference>
<sequence length="358" mass="40668">MLTILDKYIIRKFLGTYVFSIILIISIAVVFDINEQLDKFLRNDAPLKAIIFSYYLNFIPYYVNLFSPLFVFISVIFFTSKLADNSEIISMLASGMSFRRLMKPYMISAAVIAFASFILTGFVIPPANVVRIQFQNKYIKNKAVTYAERIQIQIEPGVIAFFNRYDDREKMGFNFSLDKFDGKQLVSRLTARRIAYDSAYHWVLHDYSVREFEGMREHVTTGIKADTTLTIVPSDFLIASNDFEQMSTPQLYKHIARQKDRGIGNIQSFEIEYHKRFASIASAFILTLIGAALSSRKVKGGMGLNIGIGLLLSVSYILFMTISSTFAVSGLVSPFIAAWIPNIIFMAIAAYLYRKAPN</sequence>
<dbReference type="GO" id="GO:0015920">
    <property type="term" value="P:lipopolysaccharide transport"/>
    <property type="evidence" value="ECO:0007669"/>
    <property type="project" value="TreeGrafter"/>
</dbReference>
<feature type="transmembrane region" description="Helical" evidence="6">
    <location>
        <begin position="12"/>
        <end position="31"/>
    </location>
</feature>
<dbReference type="STRING" id="1346286.SAMN05444362_109143"/>
<dbReference type="GO" id="GO:0043190">
    <property type="term" value="C:ATP-binding cassette (ABC) transporter complex"/>
    <property type="evidence" value="ECO:0007669"/>
    <property type="project" value="TreeGrafter"/>
</dbReference>
<organism evidence="7 8">
    <name type="scientific">Dysgonomonas macrotermitis</name>
    <dbReference type="NCBI Taxonomy" id="1346286"/>
    <lineage>
        <taxon>Bacteria</taxon>
        <taxon>Pseudomonadati</taxon>
        <taxon>Bacteroidota</taxon>
        <taxon>Bacteroidia</taxon>
        <taxon>Bacteroidales</taxon>
        <taxon>Dysgonomonadaceae</taxon>
        <taxon>Dysgonomonas</taxon>
    </lineage>
</organism>
<evidence type="ECO:0000313" key="7">
    <source>
        <dbReference type="EMBL" id="SHF74027.1"/>
    </source>
</evidence>
<gene>
    <name evidence="7" type="ORF">SAMN05444362_109143</name>
</gene>
<dbReference type="Proteomes" id="UP000184480">
    <property type="component" value="Unassembled WGS sequence"/>
</dbReference>
<feature type="transmembrane region" description="Helical" evidence="6">
    <location>
        <begin position="334"/>
        <end position="353"/>
    </location>
</feature>
<name>A0A1M5E465_9BACT</name>
<dbReference type="PANTHER" id="PTHR33529">
    <property type="entry name" value="SLR0882 PROTEIN-RELATED"/>
    <property type="match status" value="1"/>
</dbReference>
<comment type="subcellular location">
    <subcellularLocation>
        <location evidence="1">Cell membrane</location>
        <topology evidence="1">Multi-pass membrane protein</topology>
    </subcellularLocation>
</comment>
<feature type="transmembrane region" description="Helical" evidence="6">
    <location>
        <begin position="306"/>
        <end position="328"/>
    </location>
</feature>